<keyword evidence="3" id="KW-0808">Transferase</keyword>
<gene>
    <name evidence="3" type="ORF">FVF61_01975</name>
</gene>
<dbReference type="PANTHER" id="PTHR12526:SF630">
    <property type="entry name" value="GLYCOSYLTRANSFERASE"/>
    <property type="match status" value="1"/>
</dbReference>
<dbReference type="RefSeq" id="WP_148452708.1">
    <property type="nucleotide sequence ID" value="NZ_VSFC01000012.1"/>
</dbReference>
<accession>A0A5D0GJG5</accession>
<proteinExistence type="predicted"/>
<reference evidence="3 4" key="1">
    <citation type="submission" date="2019-08" db="EMBL/GenBank/DDBJ databases">
        <title>Formosa sediminis sp. nov., isolated from marine sediment.</title>
        <authorList>
            <person name="Cao W.R."/>
        </authorList>
    </citation>
    <scope>NUCLEOTIDE SEQUENCE [LARGE SCALE GENOMIC DNA]</scope>
    <source>
        <strain evidence="3 4">1494</strain>
    </source>
</reference>
<organism evidence="3 4">
    <name type="scientific">Formosa maritima</name>
    <dbReference type="NCBI Taxonomy" id="2592046"/>
    <lineage>
        <taxon>Bacteria</taxon>
        <taxon>Pseudomonadati</taxon>
        <taxon>Bacteroidota</taxon>
        <taxon>Flavobacteriia</taxon>
        <taxon>Flavobacteriales</taxon>
        <taxon>Flavobacteriaceae</taxon>
        <taxon>Formosa</taxon>
    </lineage>
</organism>
<evidence type="ECO:0000313" key="3">
    <source>
        <dbReference type="EMBL" id="TYA58940.1"/>
    </source>
</evidence>
<dbReference type="AlphaFoldDB" id="A0A5D0GJG5"/>
<comment type="caution">
    <text evidence="3">The sequence shown here is derived from an EMBL/GenBank/DDBJ whole genome shotgun (WGS) entry which is preliminary data.</text>
</comment>
<sequence>MNKKKINILFVLPSLAAGGAERIMSFVAQNLDKEKFDVKLIVTGFEKDTVYQTSDLTIIYLNKNRVLKSVFILFRLLKRERADIVISSIVHLNTFLAFFSKFFPKTKFISREANVLSELSKHNPYNNVIFSKKMIVLAYKLVDKIICQSNDMRQDLVTHFKVPLIKTELINNPITNTSNLKKKARNQSSTIKLITITRLSKHKGHLRILDALSRVDFPFRYTIIGHGTEKETIYNYAKEKGLLDHIEFINFTQEVDAYLSENDLYLQGSYVEGFPNILLESCLVGTPILAFNAPGGLDEIIINGSNGYIADTIDEFVHYLNLLNADFNFNPEIVNSVVTSRFNKEKIISQYEQLFINITHE</sequence>
<dbReference type="Pfam" id="PF00534">
    <property type="entry name" value="Glycos_transf_1"/>
    <property type="match status" value="1"/>
</dbReference>
<name>A0A5D0GJG5_9FLAO</name>
<keyword evidence="4" id="KW-1185">Reference proteome</keyword>
<evidence type="ECO:0000313" key="4">
    <source>
        <dbReference type="Proteomes" id="UP000324550"/>
    </source>
</evidence>
<dbReference type="InterPro" id="IPR001296">
    <property type="entry name" value="Glyco_trans_1"/>
</dbReference>
<feature type="domain" description="Glycosyl transferase family 1" evidence="1">
    <location>
        <begin position="179"/>
        <end position="322"/>
    </location>
</feature>
<dbReference type="InterPro" id="IPR028098">
    <property type="entry name" value="Glyco_trans_4-like_N"/>
</dbReference>
<dbReference type="Gene3D" id="3.40.50.2000">
    <property type="entry name" value="Glycogen Phosphorylase B"/>
    <property type="match status" value="2"/>
</dbReference>
<dbReference type="SUPFAM" id="SSF53756">
    <property type="entry name" value="UDP-Glycosyltransferase/glycogen phosphorylase"/>
    <property type="match status" value="1"/>
</dbReference>
<dbReference type="OrthoDB" id="791981at2"/>
<dbReference type="Proteomes" id="UP000324550">
    <property type="component" value="Unassembled WGS sequence"/>
</dbReference>
<evidence type="ECO:0000259" key="2">
    <source>
        <dbReference type="Pfam" id="PF13439"/>
    </source>
</evidence>
<dbReference type="Pfam" id="PF13439">
    <property type="entry name" value="Glyco_transf_4"/>
    <property type="match status" value="1"/>
</dbReference>
<dbReference type="PANTHER" id="PTHR12526">
    <property type="entry name" value="GLYCOSYLTRANSFERASE"/>
    <property type="match status" value="1"/>
</dbReference>
<dbReference type="EMBL" id="VSFC01000012">
    <property type="protein sequence ID" value="TYA58940.1"/>
    <property type="molecule type" value="Genomic_DNA"/>
</dbReference>
<protein>
    <submittedName>
        <fullName evidence="3">Glycosyltransferase</fullName>
    </submittedName>
</protein>
<dbReference type="CDD" id="cd03811">
    <property type="entry name" value="GT4_GT28_WabH-like"/>
    <property type="match status" value="1"/>
</dbReference>
<feature type="domain" description="Glycosyltransferase subfamily 4-like N-terminal" evidence="2">
    <location>
        <begin position="18"/>
        <end position="174"/>
    </location>
</feature>
<evidence type="ECO:0000259" key="1">
    <source>
        <dbReference type="Pfam" id="PF00534"/>
    </source>
</evidence>
<dbReference type="GO" id="GO:0016757">
    <property type="term" value="F:glycosyltransferase activity"/>
    <property type="evidence" value="ECO:0007669"/>
    <property type="project" value="InterPro"/>
</dbReference>